<name>A0A1U7LI70_NEOID</name>
<dbReference type="Proteomes" id="UP000186594">
    <property type="component" value="Unassembled WGS sequence"/>
</dbReference>
<dbReference type="STRING" id="1198029.A0A1U7LI70"/>
<evidence type="ECO:0000256" key="2">
    <source>
        <dbReference type="PROSITE-ProRule" id="PRU00708"/>
    </source>
</evidence>
<evidence type="ECO:0000313" key="4">
    <source>
        <dbReference type="Proteomes" id="UP000186594"/>
    </source>
</evidence>
<comment type="caution">
    <text evidence="3">The sequence shown here is derived from an EMBL/GenBank/DDBJ whole genome shotgun (WGS) entry which is preliminary data.</text>
</comment>
<evidence type="ECO:0000256" key="1">
    <source>
        <dbReference type="ARBA" id="ARBA00022737"/>
    </source>
</evidence>
<dbReference type="Pfam" id="PF13812">
    <property type="entry name" value="PPR_3"/>
    <property type="match status" value="1"/>
</dbReference>
<feature type="repeat" description="PPR" evidence="2">
    <location>
        <begin position="447"/>
        <end position="481"/>
    </location>
</feature>
<dbReference type="Pfam" id="PF01535">
    <property type="entry name" value="PPR"/>
    <property type="match status" value="1"/>
</dbReference>
<dbReference type="NCBIfam" id="TIGR00756">
    <property type="entry name" value="PPR"/>
    <property type="match status" value="4"/>
</dbReference>
<dbReference type="InterPro" id="IPR002885">
    <property type="entry name" value="PPR_rpt"/>
</dbReference>
<feature type="repeat" description="PPR" evidence="2">
    <location>
        <begin position="375"/>
        <end position="409"/>
    </location>
</feature>
<keyword evidence="4" id="KW-1185">Reference proteome</keyword>
<dbReference type="PANTHER" id="PTHR47939">
    <property type="entry name" value="MEMBRANE-ASSOCIATED SALT-INDUCIBLE PROTEIN-LIKE"/>
    <property type="match status" value="1"/>
</dbReference>
<dbReference type="PANTHER" id="PTHR47939:SF13">
    <property type="entry name" value="OS03G0201400 PROTEIN"/>
    <property type="match status" value="1"/>
</dbReference>
<dbReference type="InterPro" id="IPR011990">
    <property type="entry name" value="TPR-like_helical_dom_sf"/>
</dbReference>
<accession>A0A1U7LI70</accession>
<dbReference type="Pfam" id="PF13041">
    <property type="entry name" value="PPR_2"/>
    <property type="match status" value="2"/>
</dbReference>
<proteinExistence type="predicted"/>
<organism evidence="3 4">
    <name type="scientific">Neolecta irregularis (strain DAH-3)</name>
    <dbReference type="NCBI Taxonomy" id="1198029"/>
    <lineage>
        <taxon>Eukaryota</taxon>
        <taxon>Fungi</taxon>
        <taxon>Dikarya</taxon>
        <taxon>Ascomycota</taxon>
        <taxon>Taphrinomycotina</taxon>
        <taxon>Neolectales</taxon>
        <taxon>Neolectaceae</taxon>
        <taxon>Neolecta</taxon>
    </lineage>
</organism>
<keyword evidence="1" id="KW-0677">Repeat</keyword>
<dbReference type="InterPro" id="IPR050667">
    <property type="entry name" value="PPR-containing_protein"/>
</dbReference>
<dbReference type="EMBL" id="LXFE01003427">
    <property type="protein sequence ID" value="OLL22356.1"/>
    <property type="molecule type" value="Genomic_DNA"/>
</dbReference>
<dbReference type="GO" id="GO:0005739">
    <property type="term" value="C:mitochondrion"/>
    <property type="evidence" value="ECO:0007669"/>
    <property type="project" value="UniProtKB-ARBA"/>
</dbReference>
<reference evidence="3 4" key="1">
    <citation type="submission" date="2016-04" db="EMBL/GenBank/DDBJ databases">
        <title>Evolutionary innovation and constraint leading to complex multicellularity in the Ascomycota.</title>
        <authorList>
            <person name="Cisse O."/>
            <person name="Nguyen A."/>
            <person name="Hewitt D.A."/>
            <person name="Jedd G."/>
            <person name="Stajich J.E."/>
        </authorList>
    </citation>
    <scope>NUCLEOTIDE SEQUENCE [LARGE SCALE GENOMIC DNA]</scope>
    <source>
        <strain evidence="3 4">DAH-3</strain>
    </source>
</reference>
<feature type="repeat" description="PPR" evidence="2">
    <location>
        <begin position="305"/>
        <end position="339"/>
    </location>
</feature>
<sequence>MRAACSVLLTASQNFTHRPLHFSSLVMILRTKTTTSAKSKTLRHVPVPFPTTREDNIYILEKELGKKNVNIYSVMESYARVYSEGKIKQVALRNQLFPSIIKERARAEIEREDKEILSSTSLLAHFESVDSPGDDCYNAVMWSNILRGKYHEVFHLWKRRNLHAVNTPLQNGAPWDSDAVEVAIFTAYLAPKFTEFEQKEFKKSAEEKSEEKPRDKLQFEPADFAKVFKPSKQGPRFMTVKQILQGKALPRGLKEFVVEQAQLLESYYNLLDTDALIPRLKTHFNCGRTKHVDYIYSLIKSKELPSSVYACLISGYVEAGTPSKASSVWKDIIDLGITPDGTLWDALLDGAANLPDKTALEQTWTKMLKAGVEPTCITCTTMIKGWFACGEVNAALSLFQKMNDKSFHISPTSWTCNIVLSGLIKNKRIEQAMSMLESAEKVGNRWDIVAYNTVLQALLRKNRKDDITILLRRMAKNGMKPDIVTFTTVLTGLSHIPPDKESMKALFEGMYKAGIEPNIVTFGAVISKLVDDNQMFPAQQVLNHMIATNIRPNLIILTKMIEGYMTCGKTESALKLFKGVRELKIVPEHGTWHRLIDGFGKHGNIDEMMTYYNLMKASIPPNRFTYSYVLNHLVQSRKLGLAESVLKDMNTAGYVVDSAGLKAAVMRVMLAGARVQVRFS</sequence>
<protein>
    <submittedName>
        <fullName evidence="3">Protein Rf1, mitochondrial</fullName>
    </submittedName>
</protein>
<dbReference type="AlphaFoldDB" id="A0A1U7LI70"/>
<gene>
    <name evidence="3" type="ORF">NEOLI_003932</name>
</gene>
<dbReference type="PROSITE" id="PS51375">
    <property type="entry name" value="PPR"/>
    <property type="match status" value="4"/>
</dbReference>
<feature type="repeat" description="PPR" evidence="2">
    <location>
        <begin position="553"/>
        <end position="587"/>
    </location>
</feature>
<dbReference type="Gene3D" id="1.25.40.10">
    <property type="entry name" value="Tetratricopeptide repeat domain"/>
    <property type="match status" value="3"/>
</dbReference>
<dbReference type="OrthoDB" id="185373at2759"/>
<evidence type="ECO:0000313" key="3">
    <source>
        <dbReference type="EMBL" id="OLL22356.1"/>
    </source>
</evidence>